<name>A0A420XUN9_9ACTN</name>
<dbReference type="AlphaFoldDB" id="A0A420XUN9"/>
<proteinExistence type="predicted"/>
<evidence type="ECO:0000313" key="2">
    <source>
        <dbReference type="Proteomes" id="UP000281955"/>
    </source>
</evidence>
<dbReference type="InParanoid" id="A0A420XUN9"/>
<evidence type="ECO:0000313" key="1">
    <source>
        <dbReference type="EMBL" id="RKS80451.1"/>
    </source>
</evidence>
<dbReference type="EMBL" id="RBWV01000009">
    <property type="protein sequence ID" value="RKS80451.1"/>
    <property type="molecule type" value="Genomic_DNA"/>
</dbReference>
<gene>
    <name evidence="1" type="ORF">CLV35_0883</name>
</gene>
<organism evidence="1 2">
    <name type="scientific">Motilibacter peucedani</name>
    <dbReference type="NCBI Taxonomy" id="598650"/>
    <lineage>
        <taxon>Bacteria</taxon>
        <taxon>Bacillati</taxon>
        <taxon>Actinomycetota</taxon>
        <taxon>Actinomycetes</taxon>
        <taxon>Motilibacterales</taxon>
        <taxon>Motilibacteraceae</taxon>
        <taxon>Motilibacter</taxon>
    </lineage>
</organism>
<keyword evidence="2" id="KW-1185">Reference proteome</keyword>
<protein>
    <recommendedName>
        <fullName evidence="3">Carboxypeptidase regulatory-like domain-containing protein</fullName>
    </recommendedName>
</protein>
<dbReference type="Proteomes" id="UP000281955">
    <property type="component" value="Unassembled WGS sequence"/>
</dbReference>
<reference evidence="1 2" key="1">
    <citation type="submission" date="2018-10" db="EMBL/GenBank/DDBJ databases">
        <title>Genomic Encyclopedia of Archaeal and Bacterial Type Strains, Phase II (KMG-II): from individual species to whole genera.</title>
        <authorList>
            <person name="Goeker M."/>
        </authorList>
    </citation>
    <scope>NUCLEOTIDE SEQUENCE [LARGE SCALE GENOMIC DNA]</scope>
    <source>
        <strain evidence="1 2">RP-AC37</strain>
    </source>
</reference>
<comment type="caution">
    <text evidence="1">The sequence shown here is derived from an EMBL/GenBank/DDBJ whole genome shotgun (WGS) entry which is preliminary data.</text>
</comment>
<evidence type="ECO:0008006" key="3">
    <source>
        <dbReference type="Google" id="ProtNLM"/>
    </source>
</evidence>
<dbReference type="OrthoDB" id="3689408at2"/>
<sequence>MSDREPDLHEVGPEPGADDLALLQDIARLAARRDPVPPALVAMAKASFTWRTVDEELAEMVWDSAVQAGEGALVRSAAAGVRLLTFATPHLTLELEVVQTGTRRRLVGELTPATGARVVVEHDGGTSEDVSDEHGRFLVDDVPAGRIKLRCVPADGAGAALVTTWMEV</sequence>
<accession>A0A420XUN9</accession>
<dbReference type="RefSeq" id="WP_121192133.1">
    <property type="nucleotide sequence ID" value="NZ_RBWV01000009.1"/>
</dbReference>